<evidence type="ECO:0000313" key="1">
    <source>
        <dbReference type="EMBL" id="PFT50728.1"/>
    </source>
</evidence>
<reference evidence="1 2" key="1">
    <citation type="submission" date="2017-09" db="EMBL/GenBank/DDBJ databases">
        <title>Large-scale bioinformatics analysis of Bacillus genomes uncovers conserved roles of natural products in bacterial physiology.</title>
        <authorList>
            <consortium name="Agbiome Team Llc"/>
            <person name="Bleich R.M."/>
            <person name="Grubbs K.J."/>
            <person name="Santa Maria K.C."/>
            <person name="Allen S.E."/>
            <person name="Farag S."/>
            <person name="Shank E.A."/>
            <person name="Bowers A."/>
        </authorList>
    </citation>
    <scope>NUCLEOTIDE SEQUENCE [LARGE SCALE GENOMIC DNA]</scope>
    <source>
        <strain evidence="1 2">AFS065400</strain>
    </source>
</reference>
<protein>
    <submittedName>
        <fullName evidence="1">Uncharacterized protein</fullName>
    </submittedName>
</protein>
<organism evidence="1 2">
    <name type="scientific">Bacillus thuringiensis</name>
    <dbReference type="NCBI Taxonomy" id="1428"/>
    <lineage>
        <taxon>Bacteria</taxon>
        <taxon>Bacillati</taxon>
        <taxon>Bacillota</taxon>
        <taxon>Bacilli</taxon>
        <taxon>Bacillales</taxon>
        <taxon>Bacillaceae</taxon>
        <taxon>Bacillus</taxon>
        <taxon>Bacillus cereus group</taxon>
    </lineage>
</organism>
<dbReference type="EMBL" id="NVCO01000007">
    <property type="protein sequence ID" value="PFT50728.1"/>
    <property type="molecule type" value="Genomic_DNA"/>
</dbReference>
<dbReference type="RefSeq" id="WP_098392944.1">
    <property type="nucleotide sequence ID" value="NZ_NTVZ01000052.1"/>
</dbReference>
<dbReference type="Proteomes" id="UP000226106">
    <property type="component" value="Unassembled WGS sequence"/>
</dbReference>
<accession>A0A9X7ASA6</accession>
<evidence type="ECO:0000313" key="2">
    <source>
        <dbReference type="Proteomes" id="UP000226106"/>
    </source>
</evidence>
<sequence>MLNKYGAKEVCDVTFFAIGGANAGKPEIFLDTLKTSGVETKAGESSAKGGKGNSKLLTWSHSKEANMKMQDALVSMKTLAMLNGTGVVTGATNIFKTETMVLGTTKASLAETPIADTVVALDEEGNQLELTVTGKEIALKAPAQKGEGVQAPASTVKARVFYQFAKATGAEKIVVSANKFAGYYKVVGDTVLRNADTGQDEAFQIVIHKAKMKSDINLEFKADGEPSVFNLDLEVFPNENGDMVEYIKY</sequence>
<dbReference type="AlphaFoldDB" id="A0A9X7ASA6"/>
<comment type="caution">
    <text evidence="1">The sequence shown here is derived from an EMBL/GenBank/DDBJ whole genome shotgun (WGS) entry which is preliminary data.</text>
</comment>
<name>A0A9X7ASA6_BACTU</name>
<gene>
    <name evidence="1" type="ORF">COK72_01555</name>
</gene>
<proteinExistence type="predicted"/>